<sequence length="272" mass="29523">MRAGDTRREALLGNPVAAPTDPAQTYKSPSVLAAERSLAQLEQTQRIAADTERLGMSIMGQLVDQRGQLTEAIERREETHQSLTASSRLIRQMHNRATWTKIMLCAIIGGMLIAILVLIWYFFLGPGKKPEDTAGSGRALQDASQPASPPLGPGVIILAVFGVVFLGLCFWAYPRGLVTRTLVCAATTVLYTFLLLVLLLLPRQEPPDAQSPFKKVDDKYDLIGRVVLVSLSVLIALCGLGCVVAEHVARPQKAPVVADTKSDVIVAFRLKP</sequence>
<evidence type="ECO:0000256" key="6">
    <source>
        <dbReference type="ARBA" id="ARBA00023136"/>
    </source>
</evidence>
<feature type="transmembrane region" description="Helical" evidence="8">
    <location>
        <begin position="222"/>
        <end position="245"/>
    </location>
</feature>
<proteinExistence type="predicted"/>
<feature type="transmembrane region" description="Helical" evidence="8">
    <location>
        <begin position="151"/>
        <end position="173"/>
    </location>
</feature>
<dbReference type="GO" id="GO:0031201">
    <property type="term" value="C:SNARE complex"/>
    <property type="evidence" value="ECO:0007669"/>
    <property type="project" value="TreeGrafter"/>
</dbReference>
<organism evidence="9 10">
    <name type="scientific">Chrysochromulina tobinii</name>
    <dbReference type="NCBI Taxonomy" id="1460289"/>
    <lineage>
        <taxon>Eukaryota</taxon>
        <taxon>Haptista</taxon>
        <taxon>Haptophyta</taxon>
        <taxon>Prymnesiophyceae</taxon>
        <taxon>Prymnesiales</taxon>
        <taxon>Chrysochromulinaceae</taxon>
        <taxon>Chrysochromulina</taxon>
    </lineage>
</organism>
<dbReference type="SUPFAM" id="SSF58038">
    <property type="entry name" value="SNARE fusion complex"/>
    <property type="match status" value="1"/>
</dbReference>
<dbReference type="GO" id="GO:0005794">
    <property type="term" value="C:Golgi apparatus"/>
    <property type="evidence" value="ECO:0007669"/>
    <property type="project" value="TreeGrafter"/>
</dbReference>
<feature type="region of interest" description="Disordered" evidence="7">
    <location>
        <begin position="1"/>
        <end position="25"/>
    </location>
</feature>
<feature type="transmembrane region" description="Helical" evidence="8">
    <location>
        <begin position="182"/>
        <end position="202"/>
    </location>
</feature>
<name>A0A0M0K3U8_9EUKA</name>
<gene>
    <name evidence="9" type="ORF">Ctob_005902</name>
</gene>
<dbReference type="EMBL" id="JWZX01001610">
    <property type="protein sequence ID" value="KOO33058.1"/>
    <property type="molecule type" value="Genomic_DNA"/>
</dbReference>
<dbReference type="GO" id="GO:0012507">
    <property type="term" value="C:ER to Golgi transport vesicle membrane"/>
    <property type="evidence" value="ECO:0007669"/>
    <property type="project" value="TreeGrafter"/>
</dbReference>
<keyword evidence="3 8" id="KW-0812">Transmembrane</keyword>
<dbReference type="GO" id="GO:0006906">
    <property type="term" value="P:vesicle fusion"/>
    <property type="evidence" value="ECO:0007669"/>
    <property type="project" value="TreeGrafter"/>
</dbReference>
<evidence type="ECO:0000256" key="2">
    <source>
        <dbReference type="ARBA" id="ARBA00022448"/>
    </source>
</evidence>
<dbReference type="GO" id="GO:0031902">
    <property type="term" value="C:late endosome membrane"/>
    <property type="evidence" value="ECO:0007669"/>
    <property type="project" value="TreeGrafter"/>
</dbReference>
<evidence type="ECO:0000256" key="5">
    <source>
        <dbReference type="ARBA" id="ARBA00022989"/>
    </source>
</evidence>
<comment type="subcellular location">
    <subcellularLocation>
        <location evidence="1">Membrane</location>
        <topology evidence="1">Single-pass type IV membrane protein</topology>
    </subcellularLocation>
</comment>
<evidence type="ECO:0000313" key="10">
    <source>
        <dbReference type="Proteomes" id="UP000037460"/>
    </source>
</evidence>
<dbReference type="GO" id="GO:0015031">
    <property type="term" value="P:protein transport"/>
    <property type="evidence" value="ECO:0007669"/>
    <property type="project" value="UniProtKB-KW"/>
</dbReference>
<evidence type="ECO:0000256" key="7">
    <source>
        <dbReference type="SAM" id="MobiDB-lite"/>
    </source>
</evidence>
<dbReference type="AlphaFoldDB" id="A0A0M0K3U8"/>
<dbReference type="OrthoDB" id="430637at2759"/>
<evidence type="ECO:0000256" key="4">
    <source>
        <dbReference type="ARBA" id="ARBA00022927"/>
    </source>
</evidence>
<protein>
    <submittedName>
        <fullName evidence="9">Vesicle transport through interaction with t-snares-like 1b-like protein</fullName>
    </submittedName>
</protein>
<reference evidence="10" key="1">
    <citation type="journal article" date="2015" name="PLoS Genet.">
        <title>Genome Sequence and Transcriptome Analyses of Chrysochromulina tobin: Metabolic Tools for Enhanced Algal Fitness in the Prominent Order Prymnesiales (Haptophyceae).</title>
        <authorList>
            <person name="Hovde B.T."/>
            <person name="Deodato C.R."/>
            <person name="Hunsperger H.M."/>
            <person name="Ryken S.A."/>
            <person name="Yost W."/>
            <person name="Jha R.K."/>
            <person name="Patterson J."/>
            <person name="Monnat R.J. Jr."/>
            <person name="Barlow S.B."/>
            <person name="Starkenburg S.R."/>
            <person name="Cattolico R.A."/>
        </authorList>
    </citation>
    <scope>NUCLEOTIDE SEQUENCE</scope>
    <source>
        <strain evidence="10">CCMP291</strain>
    </source>
</reference>
<keyword evidence="6 8" id="KW-0472">Membrane</keyword>
<keyword evidence="2" id="KW-0813">Transport</keyword>
<dbReference type="Pfam" id="PF12352">
    <property type="entry name" value="V-SNARE_C"/>
    <property type="match status" value="1"/>
</dbReference>
<evidence type="ECO:0000256" key="8">
    <source>
        <dbReference type="SAM" id="Phobius"/>
    </source>
</evidence>
<dbReference type="Proteomes" id="UP000037460">
    <property type="component" value="Unassembled WGS sequence"/>
</dbReference>
<keyword evidence="10" id="KW-1185">Reference proteome</keyword>
<evidence type="ECO:0000256" key="1">
    <source>
        <dbReference type="ARBA" id="ARBA00004211"/>
    </source>
</evidence>
<keyword evidence="4" id="KW-0653">Protein transport</keyword>
<dbReference type="PANTHER" id="PTHR21230:SF26">
    <property type="entry name" value="VESICLE TRANSPORT THROUGH INTERACTION WITH T-SNARES HOMOLOG 1A"/>
    <property type="match status" value="1"/>
</dbReference>
<accession>A0A0M0K3U8</accession>
<comment type="caution">
    <text evidence="9">The sequence shown here is derived from an EMBL/GenBank/DDBJ whole genome shotgun (WGS) entry which is preliminary data.</text>
</comment>
<feature type="transmembrane region" description="Helical" evidence="8">
    <location>
        <begin position="102"/>
        <end position="123"/>
    </location>
</feature>
<dbReference type="GO" id="GO:0000149">
    <property type="term" value="F:SNARE binding"/>
    <property type="evidence" value="ECO:0007669"/>
    <property type="project" value="TreeGrafter"/>
</dbReference>
<dbReference type="CDD" id="cd15862">
    <property type="entry name" value="SNARE_Vti1"/>
    <property type="match status" value="1"/>
</dbReference>
<keyword evidence="5 8" id="KW-1133">Transmembrane helix</keyword>
<dbReference type="Gene3D" id="1.20.5.110">
    <property type="match status" value="1"/>
</dbReference>
<feature type="compositionally biased region" description="Basic and acidic residues" evidence="7">
    <location>
        <begin position="1"/>
        <end position="10"/>
    </location>
</feature>
<evidence type="ECO:0000313" key="9">
    <source>
        <dbReference type="EMBL" id="KOO33058.1"/>
    </source>
</evidence>
<dbReference type="GO" id="GO:0005484">
    <property type="term" value="F:SNAP receptor activity"/>
    <property type="evidence" value="ECO:0007669"/>
    <property type="project" value="TreeGrafter"/>
</dbReference>
<dbReference type="PANTHER" id="PTHR21230">
    <property type="entry name" value="VESICLE TRANSPORT V-SNARE PROTEIN VTI1-RELATED"/>
    <property type="match status" value="1"/>
</dbReference>
<dbReference type="GO" id="GO:0005789">
    <property type="term" value="C:endoplasmic reticulum membrane"/>
    <property type="evidence" value="ECO:0007669"/>
    <property type="project" value="TreeGrafter"/>
</dbReference>
<evidence type="ECO:0000256" key="3">
    <source>
        <dbReference type="ARBA" id="ARBA00022692"/>
    </source>
</evidence>